<dbReference type="Proteomes" id="UP000756346">
    <property type="component" value="Unassembled WGS sequence"/>
</dbReference>
<dbReference type="EMBL" id="JAGTJQ010000009">
    <property type="protein sequence ID" value="KAH7024476.1"/>
    <property type="molecule type" value="Genomic_DNA"/>
</dbReference>
<sequence length="152" mass="15927">MKFSVIAALAATASAAAIKRADVDAIFDVSSFEASCVPHSSQCIYSFKLAKSGTGETEGVSCSAYVTADSGNTLPAVENGTCEQSSRTWKIVKSTDGLALFASQQVTPASNVTGVHQINNSELEITTPENPNGAVQQYIGAPAFTLDRPQYE</sequence>
<feature type="chain" id="PRO_5040444620" description="Hypersensitive response-inducing protein" evidence="1">
    <location>
        <begin position="16"/>
        <end position="152"/>
    </location>
</feature>
<dbReference type="RefSeq" id="XP_046008024.1">
    <property type="nucleotide sequence ID" value="XM_046157140.1"/>
</dbReference>
<dbReference type="AlphaFoldDB" id="A0A9P9BPE8"/>
<keyword evidence="3" id="KW-1185">Reference proteome</keyword>
<gene>
    <name evidence="2" type="ORF">B0I36DRAFT_352706</name>
</gene>
<comment type="caution">
    <text evidence="2">The sequence shown here is derived from an EMBL/GenBank/DDBJ whole genome shotgun (WGS) entry which is preliminary data.</text>
</comment>
<evidence type="ECO:0000313" key="3">
    <source>
        <dbReference type="Proteomes" id="UP000756346"/>
    </source>
</evidence>
<feature type="signal peptide" evidence="1">
    <location>
        <begin position="1"/>
        <end position="15"/>
    </location>
</feature>
<reference evidence="2" key="1">
    <citation type="journal article" date="2021" name="Nat. Commun.">
        <title>Genetic determinants of endophytism in the Arabidopsis root mycobiome.</title>
        <authorList>
            <person name="Mesny F."/>
            <person name="Miyauchi S."/>
            <person name="Thiergart T."/>
            <person name="Pickel B."/>
            <person name="Atanasova L."/>
            <person name="Karlsson M."/>
            <person name="Huettel B."/>
            <person name="Barry K.W."/>
            <person name="Haridas S."/>
            <person name="Chen C."/>
            <person name="Bauer D."/>
            <person name="Andreopoulos W."/>
            <person name="Pangilinan J."/>
            <person name="LaButti K."/>
            <person name="Riley R."/>
            <person name="Lipzen A."/>
            <person name="Clum A."/>
            <person name="Drula E."/>
            <person name="Henrissat B."/>
            <person name="Kohler A."/>
            <person name="Grigoriev I.V."/>
            <person name="Martin F.M."/>
            <person name="Hacquard S."/>
        </authorList>
    </citation>
    <scope>NUCLEOTIDE SEQUENCE</scope>
    <source>
        <strain evidence="2">MPI-CAGE-CH-0230</strain>
    </source>
</reference>
<evidence type="ECO:0000256" key="1">
    <source>
        <dbReference type="SAM" id="SignalP"/>
    </source>
</evidence>
<name>A0A9P9BPE8_9PEZI</name>
<protein>
    <recommendedName>
        <fullName evidence="4">Hypersensitive response-inducing protein</fullName>
    </recommendedName>
</protein>
<evidence type="ECO:0000313" key="2">
    <source>
        <dbReference type="EMBL" id="KAH7024476.1"/>
    </source>
</evidence>
<dbReference type="OrthoDB" id="3679184at2759"/>
<dbReference type="GeneID" id="70186686"/>
<organism evidence="2 3">
    <name type="scientific">Microdochium trichocladiopsis</name>
    <dbReference type="NCBI Taxonomy" id="1682393"/>
    <lineage>
        <taxon>Eukaryota</taxon>
        <taxon>Fungi</taxon>
        <taxon>Dikarya</taxon>
        <taxon>Ascomycota</taxon>
        <taxon>Pezizomycotina</taxon>
        <taxon>Sordariomycetes</taxon>
        <taxon>Xylariomycetidae</taxon>
        <taxon>Xylariales</taxon>
        <taxon>Microdochiaceae</taxon>
        <taxon>Microdochium</taxon>
    </lineage>
</organism>
<keyword evidence="1" id="KW-0732">Signal</keyword>
<proteinExistence type="predicted"/>
<accession>A0A9P9BPE8</accession>
<evidence type="ECO:0008006" key="4">
    <source>
        <dbReference type="Google" id="ProtNLM"/>
    </source>
</evidence>